<dbReference type="OrthoDB" id="2506647at2759"/>
<dbReference type="GO" id="GO:0030162">
    <property type="term" value="P:regulation of proteolysis"/>
    <property type="evidence" value="ECO:0007669"/>
    <property type="project" value="TreeGrafter"/>
</dbReference>
<gene>
    <name evidence="3" type="ORF">B0I36DRAFT_361689</name>
</gene>
<proteinExistence type="predicted"/>
<dbReference type="PANTHER" id="PTHR11362">
    <property type="entry name" value="PHOSPHATIDYLETHANOLAMINE-BINDING PROTEIN"/>
    <property type="match status" value="1"/>
</dbReference>
<name>A0A9P9BRI4_9PEZI</name>
<dbReference type="PANTHER" id="PTHR11362:SF141">
    <property type="entry name" value="PHOSPHATIDYLETHANOLAMINE-BINDING PROTEIN"/>
    <property type="match status" value="1"/>
</dbReference>
<evidence type="ECO:0000313" key="3">
    <source>
        <dbReference type="EMBL" id="KAH7032951.1"/>
    </source>
</evidence>
<evidence type="ECO:0000313" key="4">
    <source>
        <dbReference type="Proteomes" id="UP000756346"/>
    </source>
</evidence>
<dbReference type="Gene3D" id="3.90.280.10">
    <property type="entry name" value="PEBP-like"/>
    <property type="match status" value="1"/>
</dbReference>
<evidence type="ECO:0000256" key="2">
    <source>
        <dbReference type="SAM" id="SignalP"/>
    </source>
</evidence>
<dbReference type="EMBL" id="JAGTJQ010000004">
    <property type="protein sequence ID" value="KAH7032951.1"/>
    <property type="molecule type" value="Genomic_DNA"/>
</dbReference>
<dbReference type="InterPro" id="IPR036610">
    <property type="entry name" value="PEBP-like_sf"/>
</dbReference>
<dbReference type="AlphaFoldDB" id="A0A9P9BRI4"/>
<organism evidence="3 4">
    <name type="scientific">Microdochium trichocladiopsis</name>
    <dbReference type="NCBI Taxonomy" id="1682393"/>
    <lineage>
        <taxon>Eukaryota</taxon>
        <taxon>Fungi</taxon>
        <taxon>Dikarya</taxon>
        <taxon>Ascomycota</taxon>
        <taxon>Pezizomycotina</taxon>
        <taxon>Sordariomycetes</taxon>
        <taxon>Xylariomycetidae</taxon>
        <taxon>Xylariales</taxon>
        <taxon>Microdochiaceae</taxon>
        <taxon>Microdochium</taxon>
    </lineage>
</organism>
<reference evidence="3" key="1">
    <citation type="journal article" date="2021" name="Nat. Commun.">
        <title>Genetic determinants of endophytism in the Arabidopsis root mycobiome.</title>
        <authorList>
            <person name="Mesny F."/>
            <person name="Miyauchi S."/>
            <person name="Thiergart T."/>
            <person name="Pickel B."/>
            <person name="Atanasova L."/>
            <person name="Karlsson M."/>
            <person name="Huettel B."/>
            <person name="Barry K.W."/>
            <person name="Haridas S."/>
            <person name="Chen C."/>
            <person name="Bauer D."/>
            <person name="Andreopoulos W."/>
            <person name="Pangilinan J."/>
            <person name="LaButti K."/>
            <person name="Riley R."/>
            <person name="Lipzen A."/>
            <person name="Clum A."/>
            <person name="Drula E."/>
            <person name="Henrissat B."/>
            <person name="Kohler A."/>
            <person name="Grigoriev I.V."/>
            <person name="Martin F.M."/>
            <person name="Hacquard S."/>
        </authorList>
    </citation>
    <scope>NUCLEOTIDE SEQUENCE</scope>
    <source>
        <strain evidence="3">MPI-CAGE-CH-0230</strain>
    </source>
</reference>
<dbReference type="GO" id="GO:0030414">
    <property type="term" value="F:peptidase inhibitor activity"/>
    <property type="evidence" value="ECO:0007669"/>
    <property type="project" value="TreeGrafter"/>
</dbReference>
<dbReference type="RefSeq" id="XP_046013783.1">
    <property type="nucleotide sequence ID" value="XM_046158522.1"/>
</dbReference>
<dbReference type="GO" id="GO:0005543">
    <property type="term" value="F:phospholipid binding"/>
    <property type="evidence" value="ECO:0007669"/>
    <property type="project" value="TreeGrafter"/>
</dbReference>
<comment type="caution">
    <text evidence="3">The sequence shown here is derived from an EMBL/GenBank/DDBJ whole genome shotgun (WGS) entry which is preliminary data.</text>
</comment>
<accession>A0A9P9BRI4</accession>
<keyword evidence="4" id="KW-1185">Reference proteome</keyword>
<feature type="chain" id="PRO_5040387818" evidence="2">
    <location>
        <begin position="19"/>
        <end position="257"/>
    </location>
</feature>
<evidence type="ECO:0000256" key="1">
    <source>
        <dbReference type="SAM" id="MobiDB-lite"/>
    </source>
</evidence>
<dbReference type="InterPro" id="IPR035810">
    <property type="entry name" value="PEBP_euk"/>
</dbReference>
<dbReference type="Pfam" id="PF01161">
    <property type="entry name" value="PBP"/>
    <property type="match status" value="1"/>
</dbReference>
<sequence length="257" mass="25779">MAFKALTLLSAAASMALALTPPGFVPASQNSLLVAFGNELGTDGAELQQSVTRTQPQIGTLSKLDGTSFAVFMIDLDIPTANPPATDTLLHWAQTGLAQSASPSNLGGTNAFLLTAAAGEAALVPYFGPNPPAKVPLTHRYTQILVDTTGASAANLAKLQQAVKAKQKGFDVASALQAAGLSDKVVAGNFFRVTNQQSAPFGSGNSTANPKPSNAQGTGGTGGGPKPTTVPIAGAAHAQASLMALGLGVVAAACWTL</sequence>
<protein>
    <submittedName>
        <fullName evidence="3">Phosphatidylethanolamine-binding protein</fullName>
    </submittedName>
</protein>
<dbReference type="Proteomes" id="UP000756346">
    <property type="component" value="Unassembled WGS sequence"/>
</dbReference>
<dbReference type="GO" id="GO:0046578">
    <property type="term" value="P:regulation of Ras protein signal transduction"/>
    <property type="evidence" value="ECO:0007669"/>
    <property type="project" value="TreeGrafter"/>
</dbReference>
<feature type="signal peptide" evidence="2">
    <location>
        <begin position="1"/>
        <end position="18"/>
    </location>
</feature>
<dbReference type="CDD" id="cd00866">
    <property type="entry name" value="PEBP_euk"/>
    <property type="match status" value="1"/>
</dbReference>
<keyword evidence="2" id="KW-0732">Signal</keyword>
<feature type="region of interest" description="Disordered" evidence="1">
    <location>
        <begin position="198"/>
        <end position="230"/>
    </location>
</feature>
<dbReference type="SUPFAM" id="SSF49777">
    <property type="entry name" value="PEBP-like"/>
    <property type="match status" value="1"/>
</dbReference>
<dbReference type="GeneID" id="70188068"/>
<dbReference type="InterPro" id="IPR008914">
    <property type="entry name" value="PEBP"/>
</dbReference>
<feature type="compositionally biased region" description="Polar residues" evidence="1">
    <location>
        <begin position="198"/>
        <end position="216"/>
    </location>
</feature>